<keyword evidence="2 5" id="KW-0812">Transmembrane</keyword>
<dbReference type="GO" id="GO:0016020">
    <property type="term" value="C:membrane"/>
    <property type="evidence" value="ECO:0007669"/>
    <property type="project" value="UniProtKB-SubCell"/>
</dbReference>
<reference evidence="6" key="1">
    <citation type="journal article" date="2020" name="Stud. Mycol.">
        <title>101 Dothideomycetes genomes: a test case for predicting lifestyles and emergence of pathogens.</title>
        <authorList>
            <person name="Haridas S."/>
            <person name="Albert R."/>
            <person name="Binder M."/>
            <person name="Bloem J."/>
            <person name="Labutti K."/>
            <person name="Salamov A."/>
            <person name="Andreopoulos B."/>
            <person name="Baker S."/>
            <person name="Barry K."/>
            <person name="Bills G."/>
            <person name="Bluhm B."/>
            <person name="Cannon C."/>
            <person name="Castanera R."/>
            <person name="Culley D."/>
            <person name="Daum C."/>
            <person name="Ezra D."/>
            <person name="Gonzalez J."/>
            <person name="Henrissat B."/>
            <person name="Kuo A."/>
            <person name="Liang C."/>
            <person name="Lipzen A."/>
            <person name="Lutzoni F."/>
            <person name="Magnuson J."/>
            <person name="Mondo S."/>
            <person name="Nolan M."/>
            <person name="Ohm R."/>
            <person name="Pangilinan J."/>
            <person name="Park H.-J."/>
            <person name="Ramirez L."/>
            <person name="Alfaro M."/>
            <person name="Sun H."/>
            <person name="Tritt A."/>
            <person name="Yoshinaga Y."/>
            <person name="Zwiers L.-H."/>
            <person name="Turgeon B."/>
            <person name="Goodwin S."/>
            <person name="Spatafora J."/>
            <person name="Crous P."/>
            <person name="Grigoriev I."/>
        </authorList>
    </citation>
    <scope>NUCLEOTIDE SEQUENCE</scope>
    <source>
        <strain evidence="6">CBS 175.79</strain>
    </source>
</reference>
<feature type="transmembrane region" description="Helical" evidence="5">
    <location>
        <begin position="67"/>
        <end position="89"/>
    </location>
</feature>
<dbReference type="PANTHER" id="PTHR31465">
    <property type="entry name" value="PROTEIN RTA1-RELATED"/>
    <property type="match status" value="1"/>
</dbReference>
<evidence type="ECO:0000256" key="5">
    <source>
        <dbReference type="SAM" id="Phobius"/>
    </source>
</evidence>
<feature type="non-terminal residue" evidence="6">
    <location>
        <position position="246"/>
    </location>
</feature>
<dbReference type="Pfam" id="PF04479">
    <property type="entry name" value="RTA1"/>
    <property type="match status" value="1"/>
</dbReference>
<evidence type="ECO:0000256" key="2">
    <source>
        <dbReference type="ARBA" id="ARBA00022692"/>
    </source>
</evidence>
<feature type="transmembrane region" description="Helical" evidence="5">
    <location>
        <begin position="187"/>
        <end position="207"/>
    </location>
</feature>
<feature type="non-terminal residue" evidence="6">
    <location>
        <position position="1"/>
    </location>
</feature>
<accession>A0A6A5XUV5</accession>
<evidence type="ECO:0000313" key="7">
    <source>
        <dbReference type="Proteomes" id="UP000799778"/>
    </source>
</evidence>
<evidence type="ECO:0000313" key="6">
    <source>
        <dbReference type="EMBL" id="KAF2016706.1"/>
    </source>
</evidence>
<dbReference type="AlphaFoldDB" id="A0A6A5XUV5"/>
<evidence type="ECO:0000256" key="4">
    <source>
        <dbReference type="ARBA" id="ARBA00023136"/>
    </source>
</evidence>
<dbReference type="PANTHER" id="PTHR31465:SF35">
    <property type="entry name" value="RTA1 DOMAIN PROTEIN-RELATED"/>
    <property type="match status" value="1"/>
</dbReference>
<sequence length="246" mass="27174">IWDYNPSIVAGAIGTSVCGLLTLLHTWRLIRNRTGFCVPFVVGGLFETIGYAARIGAHNNTKSLVPYVIQSLLLLLAPIFFAASIYAILGRLVQRLNGDDISLIHPSIMTHFFVYGDVLCFLIQSGGGGILSQAKSQSAMNFGRTTILVGLGLQIYIFCFFVRIAVSFHGDLRAYPTTASKNGTFPWQRYMMLLYVACACVGVRNTYRVAEYAMGKGGFLMVHEWPLYVGDFALMVVTLIVCLAWY</sequence>
<feature type="transmembrane region" description="Helical" evidence="5">
    <location>
        <begin position="36"/>
        <end position="55"/>
    </location>
</feature>
<dbReference type="EMBL" id="ML978069">
    <property type="protein sequence ID" value="KAF2016706.1"/>
    <property type="molecule type" value="Genomic_DNA"/>
</dbReference>
<dbReference type="Proteomes" id="UP000799778">
    <property type="component" value="Unassembled WGS sequence"/>
</dbReference>
<dbReference type="GeneID" id="54280362"/>
<keyword evidence="3 5" id="KW-1133">Transmembrane helix</keyword>
<organism evidence="6 7">
    <name type="scientific">Aaosphaeria arxii CBS 175.79</name>
    <dbReference type="NCBI Taxonomy" id="1450172"/>
    <lineage>
        <taxon>Eukaryota</taxon>
        <taxon>Fungi</taxon>
        <taxon>Dikarya</taxon>
        <taxon>Ascomycota</taxon>
        <taxon>Pezizomycotina</taxon>
        <taxon>Dothideomycetes</taxon>
        <taxon>Pleosporomycetidae</taxon>
        <taxon>Pleosporales</taxon>
        <taxon>Pleosporales incertae sedis</taxon>
        <taxon>Aaosphaeria</taxon>
    </lineage>
</organism>
<proteinExistence type="predicted"/>
<evidence type="ECO:0000256" key="3">
    <source>
        <dbReference type="ARBA" id="ARBA00022989"/>
    </source>
</evidence>
<keyword evidence="4 5" id="KW-0472">Membrane</keyword>
<keyword evidence="7" id="KW-1185">Reference proteome</keyword>
<feature type="transmembrane region" description="Helical" evidence="5">
    <location>
        <begin position="101"/>
        <end position="125"/>
    </location>
</feature>
<gene>
    <name evidence="6" type="ORF">BU24DRAFT_324255</name>
</gene>
<protein>
    <submittedName>
        <fullName evidence="6">RTA1 like protein</fullName>
    </submittedName>
</protein>
<feature type="transmembrane region" description="Helical" evidence="5">
    <location>
        <begin position="6"/>
        <end position="24"/>
    </location>
</feature>
<dbReference type="InterPro" id="IPR007568">
    <property type="entry name" value="RTA1"/>
</dbReference>
<name>A0A6A5XUV5_9PLEO</name>
<evidence type="ECO:0000256" key="1">
    <source>
        <dbReference type="ARBA" id="ARBA00004141"/>
    </source>
</evidence>
<comment type="subcellular location">
    <subcellularLocation>
        <location evidence="1">Membrane</location>
        <topology evidence="1">Multi-pass membrane protein</topology>
    </subcellularLocation>
</comment>
<feature type="transmembrane region" description="Helical" evidence="5">
    <location>
        <begin position="227"/>
        <end position="245"/>
    </location>
</feature>
<dbReference type="RefSeq" id="XP_033385045.1">
    <property type="nucleotide sequence ID" value="XM_033522965.1"/>
</dbReference>
<feature type="transmembrane region" description="Helical" evidence="5">
    <location>
        <begin position="145"/>
        <end position="166"/>
    </location>
</feature>
<dbReference type="OrthoDB" id="3358017at2759"/>